<accession>A0A285RB70</accession>
<keyword evidence="3" id="KW-0133">Cell shape</keyword>
<dbReference type="PANTHER" id="PTHR30474:SF3">
    <property type="entry name" value="PEPTIDOGLYCAN GLYCOSYLTRANSFERASE RODA"/>
    <property type="match status" value="1"/>
</dbReference>
<comment type="subcellular location">
    <subcellularLocation>
        <location evidence="1">Membrane</location>
        <topology evidence="1">Multi-pass membrane protein</topology>
    </subcellularLocation>
</comment>
<name>A0A285RB70_9FIRM</name>
<evidence type="ECO:0000256" key="5">
    <source>
        <dbReference type="ARBA" id="ARBA00023136"/>
    </source>
</evidence>
<dbReference type="GO" id="GO:0015648">
    <property type="term" value="F:lipid-linked peptidoglycan transporter activity"/>
    <property type="evidence" value="ECO:0007669"/>
    <property type="project" value="TreeGrafter"/>
</dbReference>
<evidence type="ECO:0000256" key="2">
    <source>
        <dbReference type="ARBA" id="ARBA00022692"/>
    </source>
</evidence>
<feature type="transmembrane region" description="Helical" evidence="6">
    <location>
        <begin position="407"/>
        <end position="425"/>
    </location>
</feature>
<feature type="transmembrane region" description="Helical" evidence="6">
    <location>
        <begin position="255"/>
        <end position="273"/>
    </location>
</feature>
<dbReference type="GO" id="GO:0008360">
    <property type="term" value="P:regulation of cell shape"/>
    <property type="evidence" value="ECO:0007669"/>
    <property type="project" value="UniProtKB-KW"/>
</dbReference>
<dbReference type="GO" id="GO:0032153">
    <property type="term" value="C:cell division site"/>
    <property type="evidence" value="ECO:0007669"/>
    <property type="project" value="TreeGrafter"/>
</dbReference>
<dbReference type="InterPro" id="IPR001182">
    <property type="entry name" value="FtsW/RodA"/>
</dbReference>
<evidence type="ECO:0000313" key="8">
    <source>
        <dbReference type="Proteomes" id="UP000219563"/>
    </source>
</evidence>
<keyword evidence="7" id="KW-0131">Cell cycle</keyword>
<feature type="transmembrane region" description="Helical" evidence="6">
    <location>
        <begin position="192"/>
        <end position="209"/>
    </location>
</feature>
<protein>
    <submittedName>
        <fullName evidence="7">Cell division protein FtsW, lipid II flippase</fullName>
    </submittedName>
</protein>
<gene>
    <name evidence="7" type="ORF">SAMN02910411_0740</name>
</gene>
<dbReference type="GO" id="GO:0051301">
    <property type="term" value="P:cell division"/>
    <property type="evidence" value="ECO:0007669"/>
    <property type="project" value="UniProtKB-KW"/>
</dbReference>
<evidence type="ECO:0000256" key="3">
    <source>
        <dbReference type="ARBA" id="ARBA00022960"/>
    </source>
</evidence>
<feature type="transmembrane region" description="Helical" evidence="6">
    <location>
        <begin position="221"/>
        <end position="249"/>
    </location>
</feature>
<keyword evidence="4 6" id="KW-1133">Transmembrane helix</keyword>
<feature type="transmembrane region" description="Helical" evidence="6">
    <location>
        <begin position="152"/>
        <end position="172"/>
    </location>
</feature>
<proteinExistence type="predicted"/>
<dbReference type="PANTHER" id="PTHR30474">
    <property type="entry name" value="CELL CYCLE PROTEIN"/>
    <property type="match status" value="1"/>
</dbReference>
<evidence type="ECO:0000256" key="1">
    <source>
        <dbReference type="ARBA" id="ARBA00004141"/>
    </source>
</evidence>
<keyword evidence="2 6" id="KW-0812">Transmembrane</keyword>
<dbReference type="Proteomes" id="UP000219563">
    <property type="component" value="Unassembled WGS sequence"/>
</dbReference>
<reference evidence="7 8" key="1">
    <citation type="submission" date="2017-08" db="EMBL/GenBank/DDBJ databases">
        <authorList>
            <person name="de Groot N.N."/>
        </authorList>
    </citation>
    <scope>NUCLEOTIDE SEQUENCE [LARGE SCALE GENOMIC DNA]</scope>
    <source>
        <strain evidence="7 8">DSM 9787</strain>
    </source>
</reference>
<feature type="transmembrane region" description="Helical" evidence="6">
    <location>
        <begin position="38"/>
        <end position="63"/>
    </location>
</feature>
<feature type="transmembrane region" description="Helical" evidence="6">
    <location>
        <begin position="69"/>
        <end position="85"/>
    </location>
</feature>
<sequence length="442" mass="48867">MVSVLITFSRITILIFVMVFTLLDVIQIFEAKIGEDLSGIFSTIQSIMVVCFLINGSIILYYVKEDPRIIILAIFQLALFIAISISMTKLNYGKSGALLNNMLMLLSFSFIALERLDMSRATRQFVFAIASAGIAILAMLVLKNIKHINRKLFIFALVGIALLLIVHFTGKVEYGAKLSLSFGGISIQPSEFVKLTYLFFISGCIVTYKDMRGFLFSTIGAALHVLVLVFSKDLGTAMIFLVAYVFIIFIAYKNYIVLSLEFIVAFAGGIFAYNRFPHIQSRFIAWSDPLSVIDDKGYQITQSLFAIGSGGWFGSGLTNGQPNKIPVVTKDFIFAAISEELGAVVAICLIVIVMCTSIMLFNRAFACSSSFYMLIINGIAIIFSIQAILNIGGVIKFIPSTGVTLPFISYGGSSLLSMFICFYIAQCSDELIYINKGRRRYD</sequence>
<feature type="transmembrane region" description="Helical" evidence="6">
    <location>
        <begin position="341"/>
        <end position="365"/>
    </location>
</feature>
<evidence type="ECO:0000256" key="4">
    <source>
        <dbReference type="ARBA" id="ARBA00022989"/>
    </source>
</evidence>
<dbReference type="EMBL" id="OBMR01000002">
    <property type="protein sequence ID" value="SOB91353.1"/>
    <property type="molecule type" value="Genomic_DNA"/>
</dbReference>
<feature type="transmembrane region" description="Helical" evidence="6">
    <location>
        <begin position="125"/>
        <end position="145"/>
    </location>
</feature>
<keyword evidence="5 6" id="KW-0472">Membrane</keyword>
<keyword evidence="7" id="KW-0132">Cell division</keyword>
<evidence type="ECO:0000256" key="6">
    <source>
        <dbReference type="SAM" id="Phobius"/>
    </source>
</evidence>
<dbReference type="AlphaFoldDB" id="A0A285RB70"/>
<dbReference type="Pfam" id="PF01098">
    <property type="entry name" value="FTSW_RODA_SPOVE"/>
    <property type="match status" value="1"/>
</dbReference>
<feature type="transmembrane region" description="Helical" evidence="6">
    <location>
        <begin position="371"/>
        <end position="395"/>
    </location>
</feature>
<feature type="transmembrane region" description="Helical" evidence="6">
    <location>
        <begin position="6"/>
        <end position="26"/>
    </location>
</feature>
<organism evidence="7 8">
    <name type="scientific">Pseudobutyrivibrio ruminis DSM 9787</name>
    <dbReference type="NCBI Taxonomy" id="1123011"/>
    <lineage>
        <taxon>Bacteria</taxon>
        <taxon>Bacillati</taxon>
        <taxon>Bacillota</taxon>
        <taxon>Clostridia</taxon>
        <taxon>Lachnospirales</taxon>
        <taxon>Lachnospiraceae</taxon>
        <taxon>Pseudobutyrivibrio</taxon>
    </lineage>
</organism>
<evidence type="ECO:0000313" key="7">
    <source>
        <dbReference type="EMBL" id="SOB91353.1"/>
    </source>
</evidence>
<dbReference type="GO" id="GO:0005886">
    <property type="term" value="C:plasma membrane"/>
    <property type="evidence" value="ECO:0007669"/>
    <property type="project" value="TreeGrafter"/>
</dbReference>